<organism evidence="2 3">
    <name type="scientific">Trichogramma brassicae</name>
    <dbReference type="NCBI Taxonomy" id="86971"/>
    <lineage>
        <taxon>Eukaryota</taxon>
        <taxon>Metazoa</taxon>
        <taxon>Ecdysozoa</taxon>
        <taxon>Arthropoda</taxon>
        <taxon>Hexapoda</taxon>
        <taxon>Insecta</taxon>
        <taxon>Pterygota</taxon>
        <taxon>Neoptera</taxon>
        <taxon>Endopterygota</taxon>
        <taxon>Hymenoptera</taxon>
        <taxon>Apocrita</taxon>
        <taxon>Proctotrupomorpha</taxon>
        <taxon>Chalcidoidea</taxon>
        <taxon>Trichogrammatidae</taxon>
        <taxon>Trichogramma</taxon>
    </lineage>
</organism>
<keyword evidence="3" id="KW-1185">Reference proteome</keyword>
<protein>
    <submittedName>
        <fullName evidence="2">Uncharacterized protein</fullName>
    </submittedName>
</protein>
<dbReference type="EMBL" id="CADCXV010000282">
    <property type="protein sequence ID" value="CAB0029237.1"/>
    <property type="molecule type" value="Genomic_DNA"/>
</dbReference>
<sequence>MPLHQGFQNCLTISKNRYTLGHSHPDRRHVCTNRSQSVFSTDGFHFLAQQRRSRSRLIRAHVRREAPRSAMQARRCKARPHQPVPSSGK</sequence>
<evidence type="ECO:0000256" key="1">
    <source>
        <dbReference type="SAM" id="MobiDB-lite"/>
    </source>
</evidence>
<gene>
    <name evidence="2" type="ORF">TBRA_LOCUS1291</name>
</gene>
<feature type="region of interest" description="Disordered" evidence="1">
    <location>
        <begin position="63"/>
        <end position="89"/>
    </location>
</feature>
<accession>A0A6H5HW44</accession>
<dbReference type="Proteomes" id="UP000479190">
    <property type="component" value="Unassembled WGS sequence"/>
</dbReference>
<evidence type="ECO:0000313" key="3">
    <source>
        <dbReference type="Proteomes" id="UP000479190"/>
    </source>
</evidence>
<name>A0A6H5HW44_9HYME</name>
<proteinExistence type="predicted"/>
<evidence type="ECO:0000313" key="2">
    <source>
        <dbReference type="EMBL" id="CAB0029237.1"/>
    </source>
</evidence>
<dbReference type="AlphaFoldDB" id="A0A6H5HW44"/>
<reference evidence="2 3" key="1">
    <citation type="submission" date="2020-02" db="EMBL/GenBank/DDBJ databases">
        <authorList>
            <person name="Ferguson B K."/>
        </authorList>
    </citation>
    <scope>NUCLEOTIDE SEQUENCE [LARGE SCALE GENOMIC DNA]</scope>
</reference>